<proteinExistence type="predicted"/>
<sequence>MRFSPSADMTLSLDRRQQLGDTSLLPPDAYFSFFLTQMAQIYNECEIKKKMSDHEQQLNRFLINRVDEKSCGPEDFGGQLKIQAKSFDFFFLFEEWPYILLSFWILNSDPAGNGCRWRCVIPHTVDKRLLAS</sequence>
<dbReference type="AlphaFoldDB" id="A0A6A4TS11"/>
<evidence type="ECO:0000313" key="2">
    <source>
        <dbReference type="Proteomes" id="UP000438429"/>
    </source>
</evidence>
<protein>
    <submittedName>
        <fullName evidence="1">Uncharacterized protein</fullName>
    </submittedName>
</protein>
<organism evidence="1 2">
    <name type="scientific">Scophthalmus maximus</name>
    <name type="common">Turbot</name>
    <name type="synonym">Psetta maxima</name>
    <dbReference type="NCBI Taxonomy" id="52904"/>
    <lineage>
        <taxon>Eukaryota</taxon>
        <taxon>Metazoa</taxon>
        <taxon>Chordata</taxon>
        <taxon>Craniata</taxon>
        <taxon>Vertebrata</taxon>
        <taxon>Euteleostomi</taxon>
        <taxon>Actinopterygii</taxon>
        <taxon>Neopterygii</taxon>
        <taxon>Teleostei</taxon>
        <taxon>Neoteleostei</taxon>
        <taxon>Acanthomorphata</taxon>
        <taxon>Carangaria</taxon>
        <taxon>Pleuronectiformes</taxon>
        <taxon>Pleuronectoidei</taxon>
        <taxon>Scophthalmidae</taxon>
        <taxon>Scophthalmus</taxon>
    </lineage>
</organism>
<name>A0A6A4TS11_SCOMX</name>
<dbReference type="EMBL" id="VEVO01000003">
    <property type="protein sequence ID" value="KAF0044832.1"/>
    <property type="molecule type" value="Genomic_DNA"/>
</dbReference>
<gene>
    <name evidence="1" type="ORF">F2P81_003990</name>
</gene>
<accession>A0A6A4TS11</accession>
<dbReference type="Proteomes" id="UP000438429">
    <property type="component" value="Unassembled WGS sequence"/>
</dbReference>
<comment type="caution">
    <text evidence="1">The sequence shown here is derived from an EMBL/GenBank/DDBJ whole genome shotgun (WGS) entry which is preliminary data.</text>
</comment>
<evidence type="ECO:0000313" key="1">
    <source>
        <dbReference type="EMBL" id="KAF0044832.1"/>
    </source>
</evidence>
<reference evidence="1 2" key="1">
    <citation type="submission" date="2019-06" db="EMBL/GenBank/DDBJ databases">
        <title>Draft genomes of female and male turbot (Scophthalmus maximus).</title>
        <authorList>
            <person name="Xu H."/>
            <person name="Xu X.-W."/>
            <person name="Shao C."/>
            <person name="Chen S."/>
        </authorList>
    </citation>
    <scope>NUCLEOTIDE SEQUENCE [LARGE SCALE GENOMIC DNA]</scope>
    <source>
        <strain evidence="1">Ysfricsl-2016a</strain>
        <tissue evidence="1">Blood</tissue>
    </source>
</reference>